<dbReference type="SUPFAM" id="SSF52540">
    <property type="entry name" value="P-loop containing nucleoside triphosphate hydrolases"/>
    <property type="match status" value="1"/>
</dbReference>
<protein>
    <recommendedName>
        <fullName evidence="1">KAP NTPase domain-containing protein</fullName>
    </recommendedName>
</protein>
<gene>
    <name evidence="2" type="ORF">GMDKCDLI_00037</name>
</gene>
<dbReference type="PANTHER" id="PTHR22674:SF6">
    <property type="entry name" value="NTPASE KAP FAMILY P-LOOP DOMAIN-CONTAINING PROTEIN 1"/>
    <property type="match status" value="1"/>
</dbReference>
<evidence type="ECO:0000259" key="1">
    <source>
        <dbReference type="Pfam" id="PF07693"/>
    </source>
</evidence>
<dbReference type="EMBL" id="MT631643">
    <property type="protein sequence ID" value="QNO56058.1"/>
    <property type="molecule type" value="Genomic_DNA"/>
</dbReference>
<dbReference type="InterPro" id="IPR011646">
    <property type="entry name" value="KAP_P-loop"/>
</dbReference>
<dbReference type="Pfam" id="PF07693">
    <property type="entry name" value="KAP_NTPase"/>
    <property type="match status" value="1"/>
</dbReference>
<name>A0A7G9Z724_9EURY</name>
<feature type="domain" description="KAP NTPase" evidence="1">
    <location>
        <begin position="22"/>
        <end position="303"/>
    </location>
</feature>
<dbReference type="PANTHER" id="PTHR22674">
    <property type="entry name" value="NTPASE, KAP FAMILY P-LOOP DOMAIN-CONTAINING 1"/>
    <property type="match status" value="1"/>
</dbReference>
<evidence type="ECO:0000313" key="2">
    <source>
        <dbReference type="EMBL" id="QNO56058.1"/>
    </source>
</evidence>
<dbReference type="InterPro" id="IPR052754">
    <property type="entry name" value="NTPase_KAP_P-loop"/>
</dbReference>
<sequence>MVSKFSDVAVGLSEDKLGFRDYADGVIATLESLSKEDTPFTIGIFGSWGSGKTSFMQIMQELLQDRGYETIFFKSWEYGNEEKPWIPFMIKVVDNLFEKKIDKKELIRNIFLFSTDLVLQTYSQGRISTGSVLNVFRRSGKTSPFKEWSEEDANIVIERVTKIKEFKDKIKERAEESPKGKIIIFIDDLDRIPEKIVDFLNSLKTFLDISGCIFVLGCDYKILDSALKQKYKGAIYEDYFDKIVQTEFYIPKISMRAIKNYLQFLTGWDDKEIDACTQLVIHSIGGNPRKIKRVVNATMLIKSVFEKRLGTFLQAFERPKPGVSIGQGREGKEGAPEEPMALKREITKSFTPAEVFDLLFDKNVLFKLVCMREQWFTYYEKILIDEEKQQDLFSTTEEQGYKSKEDLAAIKFMKEDSPVFQVLEDLKTYLTLLEISSPEAGMSIEYAKPENLPIELFNRYMMFERINKGKVEETIIKEKINQMDWESSLGSYNFFIWVISAFGYDNLLKCLFENEEKLMQIAKKIKDSMDSKATRMLLNSVRVINKEKARGLLKETSDTYAEKIKDSTDSSAIGKLLENVFMIDAETARGLVRETKHTYAEKIKDSADPGAIGTLLSNVLWIDKNTASELLRETKDSYVDKIRDSADAGAIGTLLGGVWEIDDMTASDYDTARELLSETKDTYAEKIIASTDPEAIGVLLGNVRLIDERTAGELLNRTMDTFADKIIASTDPGAIGQLLRSVKDIKEETETARGLLKETKDTYAEKISDSTNLLGIGVLLNSVRKVDEETARRLLNETKDSLLGKMRASTNTVIKELLLDSVREIDEETAKWLEKEIKLKSE</sequence>
<dbReference type="AlphaFoldDB" id="A0A7G9Z724"/>
<reference evidence="2" key="1">
    <citation type="submission" date="2020-06" db="EMBL/GenBank/DDBJ databases">
        <title>Unique genomic features of the anaerobic methanotrophic archaea.</title>
        <authorList>
            <person name="Chadwick G.L."/>
            <person name="Skennerton C.T."/>
            <person name="Laso-Perez R."/>
            <person name="Leu A.O."/>
            <person name="Speth D.R."/>
            <person name="Yu H."/>
            <person name="Morgan-Lang C."/>
            <person name="Hatzenpichler R."/>
            <person name="Goudeau D."/>
            <person name="Malmstrom R."/>
            <person name="Brazelton W.J."/>
            <person name="Woyke T."/>
            <person name="Hallam S.J."/>
            <person name="Tyson G.W."/>
            <person name="Wegener G."/>
            <person name="Boetius A."/>
            <person name="Orphan V."/>
        </authorList>
    </citation>
    <scope>NUCLEOTIDE SEQUENCE</scope>
</reference>
<accession>A0A7G9Z724</accession>
<proteinExistence type="predicted"/>
<organism evidence="2">
    <name type="scientific">Candidatus Methanophaga sp. ANME-1 ERB7</name>
    <dbReference type="NCBI Taxonomy" id="2759913"/>
    <lineage>
        <taxon>Archaea</taxon>
        <taxon>Methanobacteriati</taxon>
        <taxon>Methanobacteriota</taxon>
        <taxon>Stenosarchaea group</taxon>
        <taxon>Methanomicrobia</taxon>
        <taxon>Candidatus Methanophagales</taxon>
        <taxon>Candidatus Methanophagaceae</taxon>
        <taxon>Candidatus Methanophaga</taxon>
    </lineage>
</organism>
<dbReference type="Gene3D" id="3.40.50.300">
    <property type="entry name" value="P-loop containing nucleotide triphosphate hydrolases"/>
    <property type="match status" value="1"/>
</dbReference>
<dbReference type="InterPro" id="IPR027417">
    <property type="entry name" value="P-loop_NTPase"/>
</dbReference>